<reference evidence="4 5" key="1">
    <citation type="submission" date="2019-05" db="EMBL/GenBank/DDBJ databases">
        <title>Draft genome sequence of Nonomuraea zeae DSM 100528.</title>
        <authorList>
            <person name="Saricaoglu S."/>
            <person name="Isik K."/>
        </authorList>
    </citation>
    <scope>NUCLEOTIDE SEQUENCE [LARGE SCALE GENOMIC DNA]</scope>
    <source>
        <strain evidence="4 5">DSM 100528</strain>
    </source>
</reference>
<dbReference type="Pfam" id="PF00107">
    <property type="entry name" value="ADH_zinc_N"/>
    <property type="match status" value="1"/>
</dbReference>
<evidence type="ECO:0000313" key="4">
    <source>
        <dbReference type="EMBL" id="TMR36974.1"/>
    </source>
</evidence>
<evidence type="ECO:0000256" key="1">
    <source>
        <dbReference type="ARBA" id="ARBA00022857"/>
    </source>
</evidence>
<dbReference type="Gene3D" id="3.40.50.720">
    <property type="entry name" value="NAD(P)-binding Rossmann-like Domain"/>
    <property type="match status" value="1"/>
</dbReference>
<name>A0A5S4GWX3_9ACTN</name>
<organism evidence="4 5">
    <name type="scientific">Nonomuraea zeae</name>
    <dbReference type="NCBI Taxonomy" id="1642303"/>
    <lineage>
        <taxon>Bacteria</taxon>
        <taxon>Bacillati</taxon>
        <taxon>Actinomycetota</taxon>
        <taxon>Actinomycetes</taxon>
        <taxon>Streptosporangiales</taxon>
        <taxon>Streptosporangiaceae</taxon>
        <taxon>Nonomuraea</taxon>
    </lineage>
</organism>
<dbReference type="InterPro" id="IPR020843">
    <property type="entry name" value="ER"/>
</dbReference>
<gene>
    <name evidence="4" type="ORF">ETD85_09495</name>
</gene>
<comment type="caution">
    <text evidence="4">The sequence shown here is derived from an EMBL/GenBank/DDBJ whole genome shotgun (WGS) entry which is preliminary data.</text>
</comment>
<dbReference type="SUPFAM" id="SSF50129">
    <property type="entry name" value="GroES-like"/>
    <property type="match status" value="1"/>
</dbReference>
<dbReference type="OrthoDB" id="5195079at2"/>
<dbReference type="InterPro" id="IPR013154">
    <property type="entry name" value="ADH-like_N"/>
</dbReference>
<keyword evidence="1" id="KW-0521">NADP</keyword>
<dbReference type="Pfam" id="PF08240">
    <property type="entry name" value="ADH_N"/>
    <property type="match status" value="1"/>
</dbReference>
<evidence type="ECO:0000313" key="5">
    <source>
        <dbReference type="Proteomes" id="UP000306628"/>
    </source>
</evidence>
<keyword evidence="2" id="KW-0560">Oxidoreductase</keyword>
<dbReference type="RefSeq" id="WP_138689254.1">
    <property type="nucleotide sequence ID" value="NZ_JBHSAZ010000044.1"/>
</dbReference>
<dbReference type="GO" id="GO:0016651">
    <property type="term" value="F:oxidoreductase activity, acting on NAD(P)H"/>
    <property type="evidence" value="ECO:0007669"/>
    <property type="project" value="TreeGrafter"/>
</dbReference>
<dbReference type="AlphaFoldDB" id="A0A5S4GWX3"/>
<keyword evidence="5" id="KW-1185">Reference proteome</keyword>
<accession>A0A5S4GWX3</accession>
<dbReference type="Proteomes" id="UP000306628">
    <property type="component" value="Unassembled WGS sequence"/>
</dbReference>
<dbReference type="Gene3D" id="3.90.180.10">
    <property type="entry name" value="Medium-chain alcohol dehydrogenases, catalytic domain"/>
    <property type="match status" value="1"/>
</dbReference>
<dbReference type="InterPro" id="IPR013149">
    <property type="entry name" value="ADH-like_C"/>
</dbReference>
<proteinExistence type="predicted"/>
<dbReference type="SMART" id="SM00829">
    <property type="entry name" value="PKS_ER"/>
    <property type="match status" value="1"/>
</dbReference>
<dbReference type="EMBL" id="VCKX01000020">
    <property type="protein sequence ID" value="TMR36974.1"/>
    <property type="molecule type" value="Genomic_DNA"/>
</dbReference>
<protein>
    <submittedName>
        <fullName evidence="4">Zinc-binding dehydrogenase</fullName>
    </submittedName>
</protein>
<evidence type="ECO:0000259" key="3">
    <source>
        <dbReference type="SMART" id="SM00829"/>
    </source>
</evidence>
<dbReference type="SUPFAM" id="SSF51735">
    <property type="entry name" value="NAD(P)-binding Rossmann-fold domains"/>
    <property type="match status" value="1"/>
</dbReference>
<evidence type="ECO:0000256" key="2">
    <source>
        <dbReference type="ARBA" id="ARBA00023002"/>
    </source>
</evidence>
<dbReference type="InterPro" id="IPR036291">
    <property type="entry name" value="NAD(P)-bd_dom_sf"/>
</dbReference>
<dbReference type="GO" id="GO:0070402">
    <property type="term" value="F:NADPH binding"/>
    <property type="evidence" value="ECO:0007669"/>
    <property type="project" value="TreeGrafter"/>
</dbReference>
<dbReference type="PANTHER" id="PTHR48106">
    <property type="entry name" value="QUINONE OXIDOREDUCTASE PIG3-RELATED"/>
    <property type="match status" value="1"/>
</dbReference>
<dbReference type="InterPro" id="IPR011032">
    <property type="entry name" value="GroES-like_sf"/>
</dbReference>
<sequence>MRAITATRFGAPHVLELVDLPTPSPGAGQLGIDVAVVGVTWMDTLIRSGNGPEVFAVDPPYVPGGAVAGTVAAVGAGVDGSWLSARVVARAASDGYGGGYADTVVAALETAFPVPVGLDLRSAMAVMDDGSTALALLERTLVRTGERVLVAPGAGGLGNLLVQLALAAGATVIAAVHGAKKRSVALELGAEAVDYSMSTWPDQVRTLTGGHGVDVVFDGIGGQIGATAVSLLADGGRFSGYGMASGAQTVISDADRRRLTVVDMSQLPEFWPDNHRRVTHVLSEAAAGRLAPVIGQSYPLAAAATAHADIEARRFTGKTLLLT</sequence>
<feature type="domain" description="Enoyl reductase (ER)" evidence="3">
    <location>
        <begin position="10"/>
        <end position="321"/>
    </location>
</feature>